<dbReference type="InterPro" id="IPR032821">
    <property type="entry name" value="PKS_assoc"/>
</dbReference>
<dbReference type="SMART" id="SM00827">
    <property type="entry name" value="PKS_AT"/>
    <property type="match status" value="1"/>
</dbReference>
<organism evidence="14 15">
    <name type="scientific">Streptomyces axinellae</name>
    <dbReference type="NCBI Taxonomy" id="552788"/>
    <lineage>
        <taxon>Bacteria</taxon>
        <taxon>Bacillati</taxon>
        <taxon>Actinomycetota</taxon>
        <taxon>Actinomycetes</taxon>
        <taxon>Kitasatosporales</taxon>
        <taxon>Streptomycetaceae</taxon>
        <taxon>Streptomyces</taxon>
    </lineage>
</organism>
<dbReference type="SUPFAM" id="SSF53901">
    <property type="entry name" value="Thiolase-like"/>
    <property type="match status" value="1"/>
</dbReference>
<dbReference type="InterPro" id="IPR020843">
    <property type="entry name" value="ER"/>
</dbReference>
<dbReference type="InterPro" id="IPR013154">
    <property type="entry name" value="ADH-like_N"/>
</dbReference>
<dbReference type="Pfam" id="PF16197">
    <property type="entry name" value="KAsynt_C_assoc"/>
    <property type="match status" value="1"/>
</dbReference>
<dbReference type="Gene3D" id="3.40.366.10">
    <property type="entry name" value="Malonyl-Coenzyme A Acyl Carrier Protein, domain 2"/>
    <property type="match status" value="1"/>
</dbReference>
<dbReference type="SMART" id="SM00825">
    <property type="entry name" value="PKS_KS"/>
    <property type="match status" value="1"/>
</dbReference>
<dbReference type="Gene3D" id="3.90.180.10">
    <property type="entry name" value="Medium-chain alcohol dehydrogenases, catalytic domain"/>
    <property type="match status" value="1"/>
</dbReference>
<comment type="caution">
    <text evidence="14">The sequence shown here is derived from an EMBL/GenBank/DDBJ whole genome shotgun (WGS) entry which is preliminary data.</text>
</comment>
<dbReference type="InterPro" id="IPR050091">
    <property type="entry name" value="PKS_NRPS_Biosynth_Enz"/>
</dbReference>
<sequence>MTDAFTDHGTTEPIAIVGIGCRLPGGVVDAASLWELLADERDAIVPVPADRWDADTYYAPRPQQPGRMNAREGGFLERADGFDAAFFGISGRVAEQMDPQQRLLLQVGWEALEDAGIPPDSLAGSHAGVFMGACSQDYGGLTLSAAEADGAGAHSATGTFMSIVSNRLSYALDLRGPSMTVDTACSSSLVAVHLAVKSLLAGESELALAGGVNLMLTPQFAIALSQASMLSPQARSRAFAASADGYVRGEGAGVVVLKKLSAAQRDGDRVHAVILGSAVNQDGRTQGITVPNDQSQEANFRAALSVAGLSGDEIGYVEAHGTGTPVGDPLEAQALGRVLGDGRAEDDVAFIGSIKTNIGHLEAAAGIAGLLKAVLAVKHRKIPASLHFDAPNPAIDFRGLKIDVPTRIRPWPDHERAAASVNSFGFGGTNANVVLAEAEPEPTEPVGPPSPVPSVLVLNARSEQALRELALRHATLLEHSAPDLEQLCANLALRRSEHPHRVVVLAHDAGEAGRKLRDFAAGQSGPGVFPGHARGSRSGKIGFLFNGQGPQWFAMARTMIGTSPLFAAKIDECDRVARDFVDWSIKEALLAPDAESSPVQRTYCLQPTMFAVQVALAELWKSWGVVPDGVCGHSMGEIAAAHVSGAIDLPTALRIICHRARIQEDADETGGMMFVAMPKSEALALCAEHDELWLAAENSPAASTLSGRLPLLRRLEAELKERGVFARVLRVNCACHSEDMDPLRDQLLTELAGVRGRDGDIPMYSTATGKAVTGAELSTDYWWSNFRQPVLFDPAVRSMLDDGFDCFVELSPHPVLINSLKEITASAGADIVAVSSLAREKNDWEVFFGAFAELVTSGTPVDWQRRYGPRTPALDLPVNPWIEQRYWNESETSLAYRSARQRHPMLKRIDAAHPTWEIKWDDHRLTWVKEHDVLGSVIVPGAAYVEAALSAAQELTGKRCALEYIEFQRACVLGPDEREITRLELDEDSRTFEFHHRPVRGTAWTKAAKGRYVPAASEPHGVVDLDEVRERCTERHSALDVYGNFRDKGYVYGPAFCGISALHTADGEALARIEIPRVLRRTFGDYLFHPAVLDACFQSAILHSSPERPGELLPFAFLPTGIDQVRVTDEIDLPLWCHSTSRKHDAGGLCVDIRLTDDDGNVVAEYVALRGKVVWQPGSARRGVLDDLHELRWKSARTEAVLPGALRLRPDGLSARLANPEVRAALPAGAIDERYQLGVHQLCADYTWLALSRFGIQCREGETFGVADCTGLLREHRQAWERYLGFLVEDGVLREDFGRYQFTKIPDCDPGPKWGELLAEHPGRIWELLLLRQTGSNLHGVLTGSVDPLELMFGDGDERIAPIYETAPMSHRSNAVLGEALRSLVDETDPARTLRVLEVGAGTGGLTSTALRVLPADRSEYTFTDVSPTFLEKAEDRFAGTGFVDFATLDLEHDLGAQGFAPGSYDLVLAANVVHATGDLRASLTRLRGLLAPNGVLALVEAVPGNRWLDLTFGLLSGWWAFRDLNLRPAGPLIGAAEWEEALRSTGFEDVLAIADPGGETAGGQTVVLGSSPGAPEVARPAAPEVSGRWLLVDDGSGLAEELAERISTAGGDPLVVRPHTEEVRIGRPEDWEPLLAGGSIERVVVLWDSGPVLDETTGEALREALRRSGTIAVDLVGALQRSVDGSWPRLHLVTRGAHAFRNGRPRPAGAGAWGLSLVAGLELPETGCTAIDLDERGGPEQADALWAELCREDGEREVALRGGERFVRRVRPVPAESLRTPVRASELPASDGFRLTSPGSGALDALAYTAVRRDEPGPAQVEVEVAAAGVNFLDVMLALGQVPQLDTATDFRFGIECAGTVRAVGAGVTGLSVGDRVVAMNSAQGALASHLTLDADTVVPLPDGLGLVEAAGSPIVFLTASIALRRLARLEPGERVLIHSAAGGTGLAAVQIARMVGAEVLATAGSEEKRELLRSLGIRHVFDSRSGRFAEKVREATGGEGVDVVLSASGAGMAERNLSCLAAYGRFVEIGKRDQAEDHRVGLRPFARNLAYFSLDLRQMLLDRPAKVRAELTELLGLLASGELHPLPYRLYGSGQTTAAFRQLAAGRTLGKSVVLIDQRDQLVHVPDEPVEVAGGTWLITGGFGGVGLAMAESLADAGVGHLALVGRSGVPDDAAADRVEALRARGVQVLTEAVDVTSREQVRGLLDRVAAQLPPLRGVLHSVMVLDDVMLTGMTPQSWSSVVEPKALGAWHLHELTEDLSLDAFVLFSSATSFVGNVGQANYSAANAYLDHLAEALRRRGRPALAINWGAVADAGYVAGREDIRRNVEASGMRSFGIADGFQALRSTLGASAAQLAILPMDWAKFFRHHGQGVQDQPRYEDVRDSGGGGVDPAATGGSLKQLLDVLSAEELEGLLSERLRGRVATVLGIPLDSLDDDMPLMDYLDSLLAVEISGWIERELGVKVTIMELMKGPSIRQLVGQLRERLTSASAEVAR</sequence>
<dbReference type="Pfam" id="PF00109">
    <property type="entry name" value="ketoacyl-synt"/>
    <property type="match status" value="1"/>
</dbReference>
<dbReference type="InterPro" id="IPR009081">
    <property type="entry name" value="PP-bd_ACP"/>
</dbReference>
<keyword evidence="7" id="KW-0511">Multifunctional enzyme</keyword>
<dbReference type="InterPro" id="IPR013968">
    <property type="entry name" value="PKS_KR"/>
</dbReference>
<keyword evidence="3" id="KW-0597">Phosphoprotein</keyword>
<dbReference type="Pfam" id="PF21089">
    <property type="entry name" value="PKS_DH_N"/>
    <property type="match status" value="1"/>
</dbReference>
<keyword evidence="5" id="KW-0521">NADP</keyword>
<dbReference type="Pfam" id="PF08659">
    <property type="entry name" value="KR"/>
    <property type="match status" value="1"/>
</dbReference>
<dbReference type="InterPro" id="IPR016035">
    <property type="entry name" value="Acyl_Trfase/lysoPLipase"/>
</dbReference>
<dbReference type="InterPro" id="IPR016036">
    <property type="entry name" value="Malonyl_transacylase_ACP-bd"/>
</dbReference>
<dbReference type="PROSITE" id="PS50075">
    <property type="entry name" value="CARRIER"/>
    <property type="match status" value="1"/>
</dbReference>
<dbReference type="Gene3D" id="1.10.1200.10">
    <property type="entry name" value="ACP-like"/>
    <property type="match status" value="1"/>
</dbReference>
<dbReference type="InterPro" id="IPR014043">
    <property type="entry name" value="Acyl_transferase_dom"/>
</dbReference>
<feature type="active site" description="Proton donor; for dehydratase activity" evidence="9">
    <location>
        <position position="1094"/>
    </location>
</feature>
<dbReference type="InterPro" id="IPR013149">
    <property type="entry name" value="ADH-like_C"/>
</dbReference>
<dbReference type="PROSITE" id="PS52004">
    <property type="entry name" value="KS3_2"/>
    <property type="match status" value="1"/>
</dbReference>
<dbReference type="SMART" id="SM00826">
    <property type="entry name" value="PKS_DH"/>
    <property type="match status" value="1"/>
</dbReference>
<dbReference type="Gene3D" id="3.40.50.720">
    <property type="entry name" value="NAD(P)-binding Rossmann-like Domain"/>
    <property type="match status" value="3"/>
</dbReference>
<dbReference type="CDD" id="cd08955">
    <property type="entry name" value="KR_2_FAS_SDR_x"/>
    <property type="match status" value="1"/>
</dbReference>
<dbReference type="SUPFAM" id="SSF50129">
    <property type="entry name" value="GroES-like"/>
    <property type="match status" value="1"/>
</dbReference>
<evidence type="ECO:0000313" key="14">
    <source>
        <dbReference type="EMBL" id="GAA2632435.1"/>
    </source>
</evidence>
<feature type="region of interest" description="N-terminal hotdog fold" evidence="9">
    <location>
        <begin position="896"/>
        <end position="1019"/>
    </location>
</feature>
<accession>A0ABN3QQ95</accession>
<protein>
    <submittedName>
        <fullName evidence="14">Type I polyketide synthase</fullName>
    </submittedName>
</protein>
<dbReference type="InterPro" id="IPR014031">
    <property type="entry name" value="Ketoacyl_synth_C"/>
</dbReference>
<dbReference type="Gene3D" id="3.40.47.10">
    <property type="match status" value="1"/>
</dbReference>
<dbReference type="Pfam" id="PF02801">
    <property type="entry name" value="Ketoacyl-synt_C"/>
    <property type="match status" value="1"/>
</dbReference>
<evidence type="ECO:0000256" key="2">
    <source>
        <dbReference type="ARBA" id="ARBA00022450"/>
    </source>
</evidence>
<dbReference type="InterPro" id="IPR002364">
    <property type="entry name" value="Quin_OxRdtase/zeta-crystal_CS"/>
</dbReference>
<dbReference type="Gene3D" id="3.30.70.3290">
    <property type="match status" value="1"/>
</dbReference>
<feature type="active site" description="Proton acceptor; for dehydratase activity" evidence="9">
    <location>
        <position position="931"/>
    </location>
</feature>
<evidence type="ECO:0000259" key="13">
    <source>
        <dbReference type="PROSITE" id="PS52019"/>
    </source>
</evidence>
<evidence type="ECO:0000256" key="4">
    <source>
        <dbReference type="ARBA" id="ARBA00022679"/>
    </source>
</evidence>
<dbReference type="Pfam" id="PF14765">
    <property type="entry name" value="PS-DH"/>
    <property type="match status" value="1"/>
</dbReference>
<dbReference type="InterPro" id="IPR013217">
    <property type="entry name" value="Methyltransf_12"/>
</dbReference>
<evidence type="ECO:0000256" key="5">
    <source>
        <dbReference type="ARBA" id="ARBA00022857"/>
    </source>
</evidence>
<dbReference type="InterPro" id="IPR020806">
    <property type="entry name" value="PKS_PP-bd"/>
</dbReference>
<dbReference type="SMART" id="SM00822">
    <property type="entry name" value="PKS_KR"/>
    <property type="match status" value="1"/>
</dbReference>
<dbReference type="EMBL" id="BAAARJ010000021">
    <property type="protein sequence ID" value="GAA2632435.1"/>
    <property type="molecule type" value="Genomic_DNA"/>
</dbReference>
<feature type="domain" description="Carrier" evidence="11">
    <location>
        <begin position="2413"/>
        <end position="2489"/>
    </location>
</feature>
<dbReference type="Pfam" id="PF00550">
    <property type="entry name" value="PP-binding"/>
    <property type="match status" value="1"/>
</dbReference>
<evidence type="ECO:0000256" key="6">
    <source>
        <dbReference type="ARBA" id="ARBA00023194"/>
    </source>
</evidence>
<feature type="domain" description="PKS/mFAS DH" evidence="13">
    <location>
        <begin position="896"/>
        <end position="1180"/>
    </location>
</feature>
<evidence type="ECO:0000256" key="10">
    <source>
        <dbReference type="SAM" id="MobiDB-lite"/>
    </source>
</evidence>
<dbReference type="PROSITE" id="PS01162">
    <property type="entry name" value="QOR_ZETA_CRYSTAL"/>
    <property type="match status" value="1"/>
</dbReference>
<keyword evidence="2" id="KW-0596">Phosphopantetheine</keyword>
<dbReference type="InterPro" id="IPR042104">
    <property type="entry name" value="PKS_dehydratase_sf"/>
</dbReference>
<dbReference type="Gene3D" id="3.10.129.110">
    <property type="entry name" value="Polyketide synthase dehydratase"/>
    <property type="match status" value="1"/>
</dbReference>
<keyword evidence="15" id="KW-1185">Reference proteome</keyword>
<dbReference type="InterPro" id="IPR020841">
    <property type="entry name" value="PKS_Beta-ketoAc_synthase_dom"/>
</dbReference>
<dbReference type="SMART" id="SM00823">
    <property type="entry name" value="PKS_PP"/>
    <property type="match status" value="1"/>
</dbReference>
<dbReference type="SUPFAM" id="SSF51735">
    <property type="entry name" value="NAD(P)-binding Rossmann-fold domains"/>
    <property type="match status" value="3"/>
</dbReference>
<dbReference type="CDD" id="cd02440">
    <property type="entry name" value="AdoMet_MTases"/>
    <property type="match status" value="1"/>
</dbReference>
<dbReference type="Proteomes" id="UP001501447">
    <property type="component" value="Unassembled WGS sequence"/>
</dbReference>
<dbReference type="InterPro" id="IPR036291">
    <property type="entry name" value="NAD(P)-bd_dom_sf"/>
</dbReference>
<evidence type="ECO:0000256" key="3">
    <source>
        <dbReference type="ARBA" id="ARBA00022553"/>
    </source>
</evidence>
<dbReference type="InterPro" id="IPR018201">
    <property type="entry name" value="Ketoacyl_synth_AS"/>
</dbReference>
<dbReference type="InterPro" id="IPR049900">
    <property type="entry name" value="PKS_mFAS_DH"/>
</dbReference>
<dbReference type="CDD" id="cd05195">
    <property type="entry name" value="enoyl_red"/>
    <property type="match status" value="1"/>
</dbReference>
<comment type="pathway">
    <text evidence="1">Antibiotic biosynthesis.</text>
</comment>
<dbReference type="PROSITE" id="PS00606">
    <property type="entry name" value="KS3_1"/>
    <property type="match status" value="1"/>
</dbReference>
<evidence type="ECO:0000256" key="1">
    <source>
        <dbReference type="ARBA" id="ARBA00004792"/>
    </source>
</evidence>
<reference evidence="14 15" key="1">
    <citation type="journal article" date="2019" name="Int. J. Syst. Evol. Microbiol.">
        <title>The Global Catalogue of Microorganisms (GCM) 10K type strain sequencing project: providing services to taxonomists for standard genome sequencing and annotation.</title>
        <authorList>
            <consortium name="The Broad Institute Genomics Platform"/>
            <consortium name="The Broad Institute Genome Sequencing Center for Infectious Disease"/>
            <person name="Wu L."/>
            <person name="Ma J."/>
        </authorList>
    </citation>
    <scope>NUCLEOTIDE SEQUENCE [LARGE SCALE GENOMIC DNA]</scope>
    <source>
        <strain evidence="14 15">JCM 16373</strain>
    </source>
</reference>
<dbReference type="InterPro" id="IPR036736">
    <property type="entry name" value="ACP-like_sf"/>
</dbReference>
<dbReference type="InterPro" id="IPR029063">
    <property type="entry name" value="SAM-dependent_MTases_sf"/>
</dbReference>
<proteinExistence type="predicted"/>
<feature type="domain" description="Ketosynthase family 3 (KS3)" evidence="12">
    <location>
        <begin position="11"/>
        <end position="437"/>
    </location>
</feature>
<dbReference type="PROSITE" id="PS52019">
    <property type="entry name" value="PKS_MFAS_DH"/>
    <property type="match status" value="1"/>
</dbReference>
<evidence type="ECO:0000256" key="7">
    <source>
        <dbReference type="ARBA" id="ARBA00023268"/>
    </source>
</evidence>
<name>A0ABN3QQ95_9ACTN</name>
<dbReference type="InterPro" id="IPR049552">
    <property type="entry name" value="PKS_DH_N"/>
</dbReference>
<gene>
    <name evidence="14" type="ORF">GCM10009863_55570</name>
</gene>
<dbReference type="Pfam" id="PF08242">
    <property type="entry name" value="Methyltransf_12"/>
    <property type="match status" value="1"/>
</dbReference>
<feature type="region of interest" description="C-terminal hotdog fold" evidence="9">
    <location>
        <begin position="1033"/>
        <end position="1180"/>
    </location>
</feature>
<dbReference type="InterPro" id="IPR016039">
    <property type="entry name" value="Thiolase-like"/>
</dbReference>
<dbReference type="RefSeq" id="WP_344569642.1">
    <property type="nucleotide sequence ID" value="NZ_BAAARJ010000021.1"/>
</dbReference>
<evidence type="ECO:0000256" key="8">
    <source>
        <dbReference type="ARBA" id="ARBA00023315"/>
    </source>
</evidence>
<dbReference type="Pfam" id="PF08240">
    <property type="entry name" value="ADH_N"/>
    <property type="match status" value="1"/>
</dbReference>
<dbReference type="InterPro" id="IPR011032">
    <property type="entry name" value="GroES-like_sf"/>
</dbReference>
<keyword evidence="8" id="KW-0012">Acyltransferase</keyword>
<dbReference type="SMART" id="SM00829">
    <property type="entry name" value="PKS_ER"/>
    <property type="match status" value="1"/>
</dbReference>
<evidence type="ECO:0000259" key="11">
    <source>
        <dbReference type="PROSITE" id="PS50075"/>
    </source>
</evidence>
<dbReference type="CDD" id="cd00833">
    <property type="entry name" value="PKS"/>
    <property type="match status" value="1"/>
</dbReference>
<dbReference type="Pfam" id="PF00107">
    <property type="entry name" value="ADH_zinc_N"/>
    <property type="match status" value="1"/>
</dbReference>
<dbReference type="Gene3D" id="3.40.50.150">
    <property type="entry name" value="Vaccinia Virus protein VP39"/>
    <property type="match status" value="1"/>
</dbReference>
<dbReference type="SUPFAM" id="SSF52151">
    <property type="entry name" value="FabD/lysophospholipase-like"/>
    <property type="match status" value="1"/>
</dbReference>
<dbReference type="InterPro" id="IPR049551">
    <property type="entry name" value="PKS_DH_C"/>
</dbReference>
<feature type="region of interest" description="Disordered" evidence="10">
    <location>
        <begin position="2378"/>
        <end position="2397"/>
    </location>
</feature>
<evidence type="ECO:0000256" key="9">
    <source>
        <dbReference type="PROSITE-ProRule" id="PRU01363"/>
    </source>
</evidence>
<dbReference type="Pfam" id="PF00698">
    <property type="entry name" value="Acyl_transf_1"/>
    <property type="match status" value="1"/>
</dbReference>
<dbReference type="SUPFAM" id="SSF55048">
    <property type="entry name" value="Probable ACP-binding domain of malonyl-CoA ACP transacylase"/>
    <property type="match status" value="1"/>
</dbReference>
<dbReference type="PANTHER" id="PTHR43775:SF37">
    <property type="entry name" value="SI:DKEY-61P9.11"/>
    <property type="match status" value="1"/>
</dbReference>
<evidence type="ECO:0000313" key="15">
    <source>
        <dbReference type="Proteomes" id="UP001501447"/>
    </source>
</evidence>
<evidence type="ECO:0000259" key="12">
    <source>
        <dbReference type="PROSITE" id="PS52004"/>
    </source>
</evidence>
<dbReference type="InterPro" id="IPR014030">
    <property type="entry name" value="Ketoacyl_synth_N"/>
</dbReference>
<dbReference type="PANTHER" id="PTHR43775">
    <property type="entry name" value="FATTY ACID SYNTHASE"/>
    <property type="match status" value="1"/>
</dbReference>
<dbReference type="InterPro" id="IPR020807">
    <property type="entry name" value="PKS_DH"/>
</dbReference>
<keyword evidence="6" id="KW-0045">Antibiotic biosynthesis</keyword>
<keyword evidence="4" id="KW-0808">Transferase</keyword>
<dbReference type="InterPro" id="IPR057326">
    <property type="entry name" value="KR_dom"/>
</dbReference>
<dbReference type="InterPro" id="IPR001227">
    <property type="entry name" value="Ac_transferase_dom_sf"/>
</dbReference>
<dbReference type="SUPFAM" id="SSF53335">
    <property type="entry name" value="S-adenosyl-L-methionine-dependent methyltransferases"/>
    <property type="match status" value="1"/>
</dbReference>
<dbReference type="SUPFAM" id="SSF47336">
    <property type="entry name" value="ACP-like"/>
    <property type="match status" value="1"/>
</dbReference>